<dbReference type="InterPro" id="IPR039315">
    <property type="entry name" value="CheW"/>
</dbReference>
<protein>
    <submittedName>
        <fullName evidence="2">Chemotaxis protein CheW</fullName>
    </submittedName>
</protein>
<dbReference type="PANTHER" id="PTHR22617">
    <property type="entry name" value="CHEMOTAXIS SENSOR HISTIDINE KINASE-RELATED"/>
    <property type="match status" value="1"/>
</dbReference>
<dbReference type="PROSITE" id="PS50851">
    <property type="entry name" value="CHEW"/>
    <property type="match status" value="1"/>
</dbReference>
<feature type="domain" description="CheW-like" evidence="1">
    <location>
        <begin position="7"/>
        <end position="145"/>
    </location>
</feature>
<reference evidence="2 3" key="1">
    <citation type="submission" date="2019-04" db="EMBL/GenBank/DDBJ databases">
        <title>Cohnella sp. nov. isolated from preserved vegetables.</title>
        <authorList>
            <person name="Lin S.-Y."/>
            <person name="Hung M.-H."/>
            <person name="Young C.-C."/>
        </authorList>
    </citation>
    <scope>NUCLEOTIDE SEQUENCE [LARGE SCALE GENOMIC DNA]</scope>
    <source>
        <strain evidence="2 3">CC-MHH1044</strain>
    </source>
</reference>
<name>A0A4S4BY34_9BACL</name>
<dbReference type="Gene3D" id="2.30.30.40">
    <property type="entry name" value="SH3 Domains"/>
    <property type="match status" value="1"/>
</dbReference>
<dbReference type="OrthoDB" id="9794382at2"/>
<dbReference type="SMART" id="SM00260">
    <property type="entry name" value="CheW"/>
    <property type="match status" value="1"/>
</dbReference>
<dbReference type="GO" id="GO:0007165">
    <property type="term" value="P:signal transduction"/>
    <property type="evidence" value="ECO:0007669"/>
    <property type="project" value="InterPro"/>
</dbReference>
<dbReference type="GO" id="GO:0006935">
    <property type="term" value="P:chemotaxis"/>
    <property type="evidence" value="ECO:0007669"/>
    <property type="project" value="InterPro"/>
</dbReference>
<dbReference type="InterPro" id="IPR002545">
    <property type="entry name" value="CheW-lke_dom"/>
</dbReference>
<evidence type="ECO:0000313" key="2">
    <source>
        <dbReference type="EMBL" id="THF78052.1"/>
    </source>
</evidence>
<dbReference type="Pfam" id="PF01584">
    <property type="entry name" value="CheW"/>
    <property type="match status" value="1"/>
</dbReference>
<dbReference type="EMBL" id="SSOB01000017">
    <property type="protein sequence ID" value="THF78052.1"/>
    <property type="molecule type" value="Genomic_DNA"/>
</dbReference>
<dbReference type="GO" id="GO:0005829">
    <property type="term" value="C:cytosol"/>
    <property type="evidence" value="ECO:0007669"/>
    <property type="project" value="TreeGrafter"/>
</dbReference>
<evidence type="ECO:0000313" key="3">
    <source>
        <dbReference type="Proteomes" id="UP000310636"/>
    </source>
</evidence>
<sequence>MAMSASKEQHVKLEVAGQRYAIRIDEIAEIIKPPHVTKIPGSKPHILGVTNVRGNMVPIVSLRHQLGLEENGFSSRSRIVVARYRGEQVGIKVDGVSQVVRLDSIQPAEEGRTSREGIACEAIGHSDEGLVGILSLSRILEVQDEWRES</sequence>
<accession>A0A4S4BY34</accession>
<dbReference type="Gene3D" id="2.40.50.180">
    <property type="entry name" value="CheA-289, Domain 4"/>
    <property type="match status" value="1"/>
</dbReference>
<dbReference type="AlphaFoldDB" id="A0A4S4BY34"/>
<proteinExistence type="predicted"/>
<dbReference type="PANTHER" id="PTHR22617:SF23">
    <property type="entry name" value="CHEMOTAXIS PROTEIN CHEW"/>
    <property type="match status" value="1"/>
</dbReference>
<dbReference type="SUPFAM" id="SSF50341">
    <property type="entry name" value="CheW-like"/>
    <property type="match status" value="1"/>
</dbReference>
<dbReference type="Proteomes" id="UP000310636">
    <property type="component" value="Unassembled WGS sequence"/>
</dbReference>
<comment type="caution">
    <text evidence="2">The sequence shown here is derived from an EMBL/GenBank/DDBJ whole genome shotgun (WGS) entry which is preliminary data.</text>
</comment>
<organism evidence="2 3">
    <name type="scientific">Cohnella fermenti</name>
    <dbReference type="NCBI Taxonomy" id="2565925"/>
    <lineage>
        <taxon>Bacteria</taxon>
        <taxon>Bacillati</taxon>
        <taxon>Bacillota</taxon>
        <taxon>Bacilli</taxon>
        <taxon>Bacillales</taxon>
        <taxon>Paenibacillaceae</taxon>
        <taxon>Cohnella</taxon>
    </lineage>
</organism>
<gene>
    <name evidence="2" type="ORF">E6C55_15265</name>
</gene>
<keyword evidence="3" id="KW-1185">Reference proteome</keyword>
<dbReference type="InterPro" id="IPR036061">
    <property type="entry name" value="CheW-like_dom_sf"/>
</dbReference>
<evidence type="ECO:0000259" key="1">
    <source>
        <dbReference type="PROSITE" id="PS50851"/>
    </source>
</evidence>